<dbReference type="Pfam" id="PF20479">
    <property type="entry name" value="TMEM128"/>
    <property type="match status" value="1"/>
</dbReference>
<keyword evidence="1" id="KW-1133">Transmembrane helix</keyword>
<sequence>MQSNMQRMEPETLQSFVRRSCISTFLFCIIYSTGMIQECISAKHTNNLFLYPSLFCIAAFFTMWGVTAYFMIPKDPMWYRHHEGYILVASILICFGPCMLIVAIYPIYHMWSCAIVFIWVCLIGNVNGALTYLQDSIRKKKLV</sequence>
<keyword evidence="1" id="KW-0812">Transmembrane</keyword>
<reference evidence="2 3" key="1">
    <citation type="submission" date="2015-07" db="EMBL/GenBank/DDBJ databases">
        <title>High-quality genome of monoxenous trypanosomatid Leptomonas pyrrhocoris.</title>
        <authorList>
            <person name="Flegontov P."/>
            <person name="Butenko A."/>
            <person name="Firsov S."/>
            <person name="Vlcek C."/>
            <person name="Logacheva M.D."/>
            <person name="Field M."/>
            <person name="Filatov D."/>
            <person name="Flegontova O."/>
            <person name="Gerasimov E."/>
            <person name="Jackson A.P."/>
            <person name="Kelly S."/>
            <person name="Opperdoes F."/>
            <person name="O'Reilly A."/>
            <person name="Votypka J."/>
            <person name="Yurchenko V."/>
            <person name="Lukes J."/>
        </authorList>
    </citation>
    <scope>NUCLEOTIDE SEQUENCE [LARGE SCALE GENOMIC DNA]</scope>
    <source>
        <strain evidence="2">H10</strain>
    </source>
</reference>
<feature type="transmembrane region" description="Helical" evidence="1">
    <location>
        <begin position="114"/>
        <end position="133"/>
    </location>
</feature>
<feature type="transmembrane region" description="Helical" evidence="1">
    <location>
        <begin position="21"/>
        <end position="37"/>
    </location>
</feature>
<dbReference type="GeneID" id="26904394"/>
<dbReference type="InterPro" id="IPR033579">
    <property type="entry name" value="TMEM128"/>
</dbReference>
<dbReference type="RefSeq" id="XP_015660285.1">
    <property type="nucleotide sequence ID" value="XM_015801665.1"/>
</dbReference>
<evidence type="ECO:0008006" key="4">
    <source>
        <dbReference type="Google" id="ProtNLM"/>
    </source>
</evidence>
<feature type="transmembrane region" description="Helical" evidence="1">
    <location>
        <begin position="84"/>
        <end position="108"/>
    </location>
</feature>
<evidence type="ECO:0000313" key="3">
    <source>
        <dbReference type="Proteomes" id="UP000037923"/>
    </source>
</evidence>
<proteinExistence type="predicted"/>
<dbReference type="Proteomes" id="UP000037923">
    <property type="component" value="Unassembled WGS sequence"/>
</dbReference>
<dbReference type="RefSeq" id="XP_015660284.1">
    <property type="nucleotide sequence ID" value="XM_015801664.1"/>
</dbReference>
<keyword evidence="3" id="KW-1185">Reference proteome</keyword>
<protein>
    <recommendedName>
        <fullName evidence="4">Transmembrane protein</fullName>
    </recommendedName>
</protein>
<keyword evidence="1" id="KW-0472">Membrane</keyword>
<evidence type="ECO:0000313" key="2">
    <source>
        <dbReference type="EMBL" id="KPA81846.1"/>
    </source>
</evidence>
<dbReference type="OrthoDB" id="269084at2759"/>
<dbReference type="VEuPathDB" id="TriTrypDB:LpyrH10_06_4730"/>
<gene>
    <name evidence="2" type="ORF">ABB37_04103</name>
</gene>
<name>A0A0M9G4C3_LEPPY</name>
<accession>A0A0M9G4C3</accession>
<dbReference type="EMBL" id="LGTL01000006">
    <property type="protein sequence ID" value="KPA81846.1"/>
    <property type="molecule type" value="Genomic_DNA"/>
</dbReference>
<dbReference type="AlphaFoldDB" id="A0A0M9G4C3"/>
<evidence type="ECO:0000256" key="1">
    <source>
        <dbReference type="SAM" id="Phobius"/>
    </source>
</evidence>
<dbReference type="OMA" id="HHETYML"/>
<comment type="caution">
    <text evidence="2">The sequence shown here is derived from an EMBL/GenBank/DDBJ whole genome shotgun (WGS) entry which is preliminary data.</text>
</comment>
<organism evidence="2 3">
    <name type="scientific">Leptomonas pyrrhocoris</name>
    <name type="common">Firebug parasite</name>
    <dbReference type="NCBI Taxonomy" id="157538"/>
    <lineage>
        <taxon>Eukaryota</taxon>
        <taxon>Discoba</taxon>
        <taxon>Euglenozoa</taxon>
        <taxon>Kinetoplastea</taxon>
        <taxon>Metakinetoplastina</taxon>
        <taxon>Trypanosomatida</taxon>
        <taxon>Trypanosomatidae</taxon>
        <taxon>Leishmaniinae</taxon>
        <taxon>Leptomonas</taxon>
    </lineage>
</organism>
<dbReference type="EMBL" id="LGTL01000006">
    <property type="protein sequence ID" value="KPA81845.1"/>
    <property type="molecule type" value="Genomic_DNA"/>
</dbReference>
<feature type="transmembrane region" description="Helical" evidence="1">
    <location>
        <begin position="49"/>
        <end position="72"/>
    </location>
</feature>